<comment type="caution">
    <text evidence="2">The sequence shown here is derived from an EMBL/GenBank/DDBJ whole genome shotgun (WGS) entry which is preliminary data.</text>
</comment>
<organism evidence="2 3">
    <name type="scientific">Luteolibacter soli</name>
    <dbReference type="NCBI Taxonomy" id="3135280"/>
    <lineage>
        <taxon>Bacteria</taxon>
        <taxon>Pseudomonadati</taxon>
        <taxon>Verrucomicrobiota</taxon>
        <taxon>Verrucomicrobiia</taxon>
        <taxon>Verrucomicrobiales</taxon>
        <taxon>Verrucomicrobiaceae</taxon>
        <taxon>Luteolibacter</taxon>
    </lineage>
</organism>
<feature type="domain" description="NADPH-dependent FMN reductase-like" evidence="1">
    <location>
        <begin position="69"/>
        <end position="150"/>
    </location>
</feature>
<dbReference type="InterPro" id="IPR005025">
    <property type="entry name" value="FMN_Rdtase-like_dom"/>
</dbReference>
<evidence type="ECO:0000313" key="3">
    <source>
        <dbReference type="Proteomes" id="UP001371305"/>
    </source>
</evidence>
<dbReference type="InterPro" id="IPR029039">
    <property type="entry name" value="Flavoprotein-like_sf"/>
</dbReference>
<dbReference type="Proteomes" id="UP001371305">
    <property type="component" value="Unassembled WGS sequence"/>
</dbReference>
<dbReference type="SUPFAM" id="SSF52218">
    <property type="entry name" value="Flavoproteins"/>
    <property type="match status" value="1"/>
</dbReference>
<name>A0ABU9B4P7_9BACT</name>
<proteinExistence type="predicted"/>
<dbReference type="Pfam" id="PF03358">
    <property type="entry name" value="FMN_red"/>
    <property type="match status" value="1"/>
</dbReference>
<evidence type="ECO:0000259" key="1">
    <source>
        <dbReference type="Pfam" id="PF03358"/>
    </source>
</evidence>
<accession>A0ABU9B4P7</accession>
<gene>
    <name evidence="2" type="ORF">WKV53_27235</name>
</gene>
<protein>
    <submittedName>
        <fullName evidence="2">Flavodoxin family protein</fullName>
    </submittedName>
</protein>
<evidence type="ECO:0000313" key="2">
    <source>
        <dbReference type="EMBL" id="MEK7954242.1"/>
    </source>
</evidence>
<dbReference type="Gene3D" id="3.40.50.360">
    <property type="match status" value="1"/>
</dbReference>
<sequence length="211" mass="22196">MNATLTSPLLAPSSNDAPLIVSIVTHSPNGHTAAMGKAVALGASAVEGVIVHEHRILGSDIHEGRWLNEAILADLDASHAIIIGSPTFMGCVSSQLKSFMDTTSERYLHRRWVDKVGAAFTVSGLPAGDKGNMLATCATFSLQHGMIWVGVAESPVSGHGINRLGFFTGAAGQALFEPPTETPNAEDRLTATCLGRRVAEVVVRLYGSKSH</sequence>
<reference evidence="2 3" key="1">
    <citation type="submission" date="2024-04" db="EMBL/GenBank/DDBJ databases">
        <title>Luteolibacter sp. isolated from soil.</title>
        <authorList>
            <person name="An J."/>
        </authorList>
    </citation>
    <scope>NUCLEOTIDE SEQUENCE [LARGE SCALE GENOMIC DNA]</scope>
    <source>
        <strain evidence="2 3">Y139</strain>
    </source>
</reference>
<dbReference type="EMBL" id="JBBUKT010000017">
    <property type="protein sequence ID" value="MEK7954242.1"/>
    <property type="molecule type" value="Genomic_DNA"/>
</dbReference>
<dbReference type="RefSeq" id="WP_341408010.1">
    <property type="nucleotide sequence ID" value="NZ_JBBUKT010000017.1"/>
</dbReference>
<keyword evidence="3" id="KW-1185">Reference proteome</keyword>